<reference evidence="2" key="1">
    <citation type="submission" date="2020-11" db="EMBL/GenBank/DDBJ databases">
        <authorList>
            <person name="Whitehead M."/>
        </authorList>
    </citation>
    <scope>NUCLEOTIDE SEQUENCE</scope>
    <source>
        <strain evidence="2">EGII</strain>
    </source>
</reference>
<proteinExistence type="predicted"/>
<dbReference type="Proteomes" id="UP000606786">
    <property type="component" value="Unassembled WGS sequence"/>
</dbReference>
<sequence length="178" mass="19446">MERQKRQKGGQKVVQTDDDADGADGNDDKDVTQAADEATTQHFAPYLCSLQPTAGSPSEQAVHGCLSRKQPAYCKEGRWTSLYILKLQGSMKLSSDDCKVVAYAAARVLSTSILPLILLTRVPAVIPALIRFGAFNSAKVKKRQKQHNDHFCNRNDGHSSKDDSSGNKIQQQSSNLAN</sequence>
<feature type="compositionally biased region" description="Basic and acidic residues" evidence="1">
    <location>
        <begin position="146"/>
        <end position="165"/>
    </location>
</feature>
<protein>
    <submittedName>
        <fullName evidence="2">(Mediterranean fruit fly) hypothetical protein</fullName>
    </submittedName>
</protein>
<name>A0A811UYK0_CERCA</name>
<feature type="region of interest" description="Disordered" evidence="1">
    <location>
        <begin position="145"/>
        <end position="178"/>
    </location>
</feature>
<evidence type="ECO:0000256" key="1">
    <source>
        <dbReference type="SAM" id="MobiDB-lite"/>
    </source>
</evidence>
<feature type="region of interest" description="Disordered" evidence="1">
    <location>
        <begin position="1"/>
        <end position="34"/>
    </location>
</feature>
<dbReference type="EMBL" id="CAJHJT010000034">
    <property type="protein sequence ID" value="CAD7003721.1"/>
    <property type="molecule type" value="Genomic_DNA"/>
</dbReference>
<gene>
    <name evidence="2" type="ORF">CCAP1982_LOCUS12158</name>
</gene>
<feature type="compositionally biased region" description="Acidic residues" evidence="1">
    <location>
        <begin position="16"/>
        <end position="25"/>
    </location>
</feature>
<evidence type="ECO:0000313" key="3">
    <source>
        <dbReference type="Proteomes" id="UP000606786"/>
    </source>
</evidence>
<keyword evidence="3" id="KW-1185">Reference proteome</keyword>
<evidence type="ECO:0000313" key="2">
    <source>
        <dbReference type="EMBL" id="CAD7003721.1"/>
    </source>
</evidence>
<feature type="compositionally biased region" description="Polar residues" evidence="1">
    <location>
        <begin position="166"/>
        <end position="178"/>
    </location>
</feature>
<organism evidence="2 3">
    <name type="scientific">Ceratitis capitata</name>
    <name type="common">Mediterranean fruit fly</name>
    <name type="synonym">Tephritis capitata</name>
    <dbReference type="NCBI Taxonomy" id="7213"/>
    <lineage>
        <taxon>Eukaryota</taxon>
        <taxon>Metazoa</taxon>
        <taxon>Ecdysozoa</taxon>
        <taxon>Arthropoda</taxon>
        <taxon>Hexapoda</taxon>
        <taxon>Insecta</taxon>
        <taxon>Pterygota</taxon>
        <taxon>Neoptera</taxon>
        <taxon>Endopterygota</taxon>
        <taxon>Diptera</taxon>
        <taxon>Brachycera</taxon>
        <taxon>Muscomorpha</taxon>
        <taxon>Tephritoidea</taxon>
        <taxon>Tephritidae</taxon>
        <taxon>Ceratitis</taxon>
        <taxon>Ceratitis</taxon>
    </lineage>
</organism>
<accession>A0A811UYK0</accession>
<comment type="caution">
    <text evidence="2">The sequence shown here is derived from an EMBL/GenBank/DDBJ whole genome shotgun (WGS) entry which is preliminary data.</text>
</comment>
<dbReference type="AlphaFoldDB" id="A0A811UYK0"/>